<organism evidence="1 2">
    <name type="scientific">Acinetobacter phage vB_AbaM_ME3</name>
    <dbReference type="NCBI Taxonomy" id="1837876"/>
    <lineage>
        <taxon>Viruses</taxon>
        <taxon>Duplodnaviria</taxon>
        <taxon>Heunggongvirae</taxon>
        <taxon>Uroviricota</taxon>
        <taxon>Caudoviricetes</taxon>
        <taxon>Metrivirus</taxon>
        <taxon>Metrivirus ME3</taxon>
    </lineage>
</organism>
<dbReference type="EMBL" id="KU935715">
    <property type="protein sequence ID" value="AND75257.1"/>
    <property type="molecule type" value="Genomic_DNA"/>
</dbReference>
<keyword evidence="2" id="KW-1185">Reference proteome</keyword>
<dbReference type="Proteomes" id="UP000225947">
    <property type="component" value="Segment"/>
</dbReference>
<evidence type="ECO:0000313" key="2">
    <source>
        <dbReference type="Proteomes" id="UP000225947"/>
    </source>
</evidence>
<accession>A0A172Q085</accession>
<reference evidence="2" key="1">
    <citation type="submission" date="2016-03" db="EMBL/GenBank/DDBJ databases">
        <title>Characterization of Acinetobacter baumannii phage vB_AbaM_ME3.</title>
        <authorList>
            <person name="Buttimer C.T.H."/>
            <person name="Elbreki M."/>
            <person name="Coffey A."/>
        </authorList>
    </citation>
    <scope>NUCLEOTIDE SEQUENCE [LARGE SCALE GENOMIC DNA]</scope>
</reference>
<protein>
    <submittedName>
        <fullName evidence="1">Uncharacterized protein</fullName>
    </submittedName>
</protein>
<evidence type="ECO:0000313" key="1">
    <source>
        <dbReference type="EMBL" id="AND75257.1"/>
    </source>
</evidence>
<proteinExistence type="predicted"/>
<gene>
    <name evidence="1" type="ORF">ME3_96</name>
</gene>
<name>A0A172Q085_9CAUD</name>
<sequence length="183" mass="21092">MTQQSNKNIILLVSGVADTFFSTNSHKQLQHTNELDSRIKSLIDQNKDKFFGYIDVLGPKDQRKDVNVFNGIRNQRIVNLRLNSTNLIDHTNELSVVQEDGTKLQLSGRDLDFVLRPEDYEIHICGVDLHGMYKTVLTELLDKGYNVTLYSDMLKRYKGTEDSIKSIRNRKFEYCSSRTALSK</sequence>